<dbReference type="OrthoDB" id="9812532at2"/>
<evidence type="ECO:0000256" key="2">
    <source>
        <dbReference type="ARBA" id="ARBA00016549"/>
    </source>
</evidence>
<dbReference type="GO" id="GO:0046872">
    <property type="term" value="F:metal ion binding"/>
    <property type="evidence" value="ECO:0007669"/>
    <property type="project" value="UniProtKB-KW"/>
</dbReference>
<gene>
    <name evidence="7" type="ORF">DJ018_04455</name>
</gene>
<evidence type="ECO:0000256" key="3">
    <source>
        <dbReference type="ARBA" id="ARBA00029596"/>
    </source>
</evidence>
<keyword evidence="8" id="KW-1185">Reference proteome</keyword>
<evidence type="ECO:0000256" key="6">
    <source>
        <dbReference type="SAM" id="SignalP"/>
    </source>
</evidence>
<dbReference type="AlphaFoldDB" id="A0A328AWH7"/>
<dbReference type="Proteomes" id="UP000249725">
    <property type="component" value="Unassembled WGS sequence"/>
</dbReference>
<evidence type="ECO:0000256" key="1">
    <source>
        <dbReference type="ARBA" id="ARBA00001968"/>
    </source>
</evidence>
<comment type="caution">
    <text evidence="7">The sequence shown here is derived from an EMBL/GenBank/DDBJ whole genome shotgun (WGS) entry which is preliminary data.</text>
</comment>
<accession>A0A328AWH7</accession>
<feature type="signal peptide" evidence="6">
    <location>
        <begin position="1"/>
        <end position="25"/>
    </location>
</feature>
<organism evidence="7 8">
    <name type="scientific">Phenylobacterium deserti</name>
    <dbReference type="NCBI Taxonomy" id="1914756"/>
    <lineage>
        <taxon>Bacteria</taxon>
        <taxon>Pseudomonadati</taxon>
        <taxon>Pseudomonadota</taxon>
        <taxon>Alphaproteobacteria</taxon>
        <taxon>Caulobacterales</taxon>
        <taxon>Caulobacteraceae</taxon>
        <taxon>Phenylobacterium</taxon>
    </lineage>
</organism>
<protein>
    <recommendedName>
        <fullName evidence="2">Putative 4-hydroxy-4-methyl-2-oxoglutarate aldolase</fullName>
    </recommendedName>
    <alternativeName>
        <fullName evidence="3">Regulator of ribonuclease activity homolog</fullName>
    </alternativeName>
    <alternativeName>
        <fullName evidence="4">RraA-like protein</fullName>
    </alternativeName>
</protein>
<dbReference type="EMBL" id="QFYR01000001">
    <property type="protein sequence ID" value="RAK57208.1"/>
    <property type="molecule type" value="Genomic_DNA"/>
</dbReference>
<dbReference type="RefSeq" id="WP_111513660.1">
    <property type="nucleotide sequence ID" value="NZ_QFYR01000001.1"/>
</dbReference>
<dbReference type="PANTHER" id="PTHR33254">
    <property type="entry name" value="4-HYDROXY-4-METHYL-2-OXOGLUTARATE ALDOLASE 3-RELATED"/>
    <property type="match status" value="1"/>
</dbReference>
<keyword evidence="5" id="KW-0479">Metal-binding</keyword>
<dbReference type="InterPro" id="IPR005493">
    <property type="entry name" value="RraA/RraA-like"/>
</dbReference>
<keyword evidence="5" id="KW-0460">Magnesium</keyword>
<evidence type="ECO:0000313" key="7">
    <source>
        <dbReference type="EMBL" id="RAK57208.1"/>
    </source>
</evidence>
<proteinExistence type="predicted"/>
<evidence type="ECO:0000256" key="4">
    <source>
        <dbReference type="ARBA" id="ARBA00030169"/>
    </source>
</evidence>
<evidence type="ECO:0000256" key="5">
    <source>
        <dbReference type="PIRSR" id="PIRSR605493-1"/>
    </source>
</evidence>
<comment type="cofactor">
    <cofactor evidence="1">
        <name>a divalent metal cation</name>
        <dbReference type="ChEBI" id="CHEBI:60240"/>
    </cofactor>
</comment>
<keyword evidence="6" id="KW-0732">Signal</keyword>
<sequence>MTLKATLRAAPLLAALVGAASGALAQSPAPAADYRAGHNFMPTRIFSATDDARILKAFEGLRVADVTDGMDFVGLHNVGLMDPEIHPLWKDAKTYGHRFIGIAVTVRYVPTQRGPLGGGLSYEEFRAREGRWYNELSPEPFMPLIRPGTAIIIDEAPDADVGSIGSNNIMAWKVAGAVGVVTDATARDTDEVITEAVPLYLRKPGRGIRPGRNEVESVNRPVVVGGVLVNPGDVIVADGDGVLVVPRGVALQVAEFAHKIIEADKAGRRDLYKKLGLPPDASVK</sequence>
<dbReference type="SUPFAM" id="SSF89562">
    <property type="entry name" value="RraA-like"/>
    <property type="match status" value="1"/>
</dbReference>
<feature type="binding site" evidence="5">
    <location>
        <position position="187"/>
    </location>
    <ligand>
        <name>substrate</name>
    </ligand>
</feature>
<dbReference type="Gene3D" id="3.50.30.40">
    <property type="entry name" value="Ribonuclease E inhibitor RraA/RraA-like"/>
    <property type="match status" value="1"/>
</dbReference>
<dbReference type="Pfam" id="PF03737">
    <property type="entry name" value="RraA-like"/>
    <property type="match status" value="1"/>
</dbReference>
<comment type="cofactor">
    <cofactor evidence="5">
        <name>Mg(2+)</name>
        <dbReference type="ChEBI" id="CHEBI:18420"/>
    </cofactor>
</comment>
<dbReference type="PANTHER" id="PTHR33254:SF4">
    <property type="entry name" value="4-HYDROXY-4-METHYL-2-OXOGLUTARATE ALDOLASE 3-RELATED"/>
    <property type="match status" value="1"/>
</dbReference>
<dbReference type="InterPro" id="IPR036704">
    <property type="entry name" value="RraA/RraA-like_sf"/>
</dbReference>
<dbReference type="CDD" id="cd16841">
    <property type="entry name" value="RraA_family"/>
    <property type="match status" value="1"/>
</dbReference>
<feature type="chain" id="PRO_5016415353" description="Putative 4-hydroxy-4-methyl-2-oxoglutarate aldolase" evidence="6">
    <location>
        <begin position="26"/>
        <end position="284"/>
    </location>
</feature>
<reference evidence="8" key="1">
    <citation type="submission" date="2018-05" db="EMBL/GenBank/DDBJ databases">
        <authorList>
            <person name="Li X."/>
        </authorList>
    </citation>
    <scope>NUCLEOTIDE SEQUENCE [LARGE SCALE GENOMIC DNA]</scope>
    <source>
        <strain evidence="8">YIM 73061</strain>
    </source>
</reference>
<name>A0A328AWH7_9CAUL</name>
<evidence type="ECO:0000313" key="8">
    <source>
        <dbReference type="Proteomes" id="UP000249725"/>
    </source>
</evidence>
<feature type="binding site" evidence="5">
    <location>
        <position position="188"/>
    </location>
    <ligand>
        <name>Mg(2+)</name>
        <dbReference type="ChEBI" id="CHEBI:18420"/>
    </ligand>
</feature>